<reference evidence="6" key="1">
    <citation type="submission" date="2018-05" db="EMBL/GenBank/DDBJ databases">
        <title>Pseudarcicella sp. HME7025 Genome sequencing and assembly.</title>
        <authorList>
            <person name="Kim H."/>
            <person name="Kang H."/>
            <person name="Joh K."/>
        </authorList>
    </citation>
    <scope>NUCLEOTIDE SEQUENCE [LARGE SCALE GENOMIC DNA]</scope>
    <source>
        <strain evidence="6">HME7025</strain>
    </source>
</reference>
<dbReference type="RefSeq" id="WP_109323645.1">
    <property type="nucleotide sequence ID" value="NZ_CP029346.1"/>
</dbReference>
<name>A0A2S2DXY1_9BACT</name>
<evidence type="ECO:0000259" key="1">
    <source>
        <dbReference type="Pfam" id="PF12080"/>
    </source>
</evidence>
<protein>
    <recommendedName>
        <fullName evidence="7">Gliding motility protein GldM</fullName>
    </recommendedName>
</protein>
<evidence type="ECO:0008006" key="7">
    <source>
        <dbReference type="Google" id="ProtNLM"/>
    </source>
</evidence>
<sequence length="531" mass="57268">MASLKETPRQKMIGMMYLVLTALLALQVSDALLQKFTLLNNSLEIANQSASSKNKSMVTGIEDRIKDLPNPAAYSDILKKANEVRKLSDELVNHIDGLKSKVIETGGGIDPETGTIKNPKEEEKVFELMVGANSKGEAYRLVPMFDQYVTKLQSIADPGTKFPSLALAAKDDPVASRDAAQSNKDFAELNFEHTPVPAALATLSQKQAEIRRYETEVLSQLASKVGAKEIKFDKVFAQVSANANTVVAGMEYQAEVFIAATSSGFTPRMSFNGASIPVVDGRGQIKFKTSGGGYDANGLSKKTYTATVAYMSPAGPKTESIQKEYFVLKPTYNIETATLPALYLGCANRLSVVSPGLGALWNPQFSAEGGEVIPGQNRGKVTVVPSSATITLNVNNGGTLLGKETFKVRRVPRPDVRIFGNGGELNEKKGTSASGLRTLDARAIADESFKATNPEDANYRVAQVYVALVRGQRKIDEIANLPGSGSIAKLASQAQPGDRYYIEVKEVQRKNFKGTIETIPVSMVKNIPLSD</sequence>
<feature type="domain" description="Gliding motility-associated protein GldM N-terminal" evidence="2">
    <location>
        <begin position="33"/>
        <end position="223"/>
    </location>
</feature>
<evidence type="ECO:0000259" key="2">
    <source>
        <dbReference type="Pfam" id="PF12081"/>
    </source>
</evidence>
<proteinExistence type="predicted"/>
<evidence type="ECO:0000259" key="3">
    <source>
        <dbReference type="Pfam" id="PF21601"/>
    </source>
</evidence>
<dbReference type="InterPro" id="IPR022720">
    <property type="entry name" value="Motility-assoc_prot_GldM_N"/>
</dbReference>
<dbReference type="Pfam" id="PF21602">
    <property type="entry name" value="GldM_3rd"/>
    <property type="match status" value="1"/>
</dbReference>
<evidence type="ECO:0000259" key="4">
    <source>
        <dbReference type="Pfam" id="PF21602"/>
    </source>
</evidence>
<dbReference type="InterPro" id="IPR048406">
    <property type="entry name" value="GldM_Ig-like-2"/>
</dbReference>
<dbReference type="Pfam" id="PF12080">
    <property type="entry name" value="GldM_4th"/>
    <property type="match status" value="1"/>
</dbReference>
<dbReference type="Pfam" id="PF21601">
    <property type="entry name" value="GldM_2nd"/>
    <property type="match status" value="1"/>
</dbReference>
<feature type="domain" description="Gliding motility-associated protein GldM C-terminal" evidence="1">
    <location>
        <begin position="412"/>
        <end position="524"/>
    </location>
</feature>
<evidence type="ECO:0000313" key="6">
    <source>
        <dbReference type="Proteomes" id="UP000245468"/>
    </source>
</evidence>
<dbReference type="InterPro" id="IPR048405">
    <property type="entry name" value="GldM_Ig-like-1"/>
</dbReference>
<gene>
    <name evidence="5" type="ORF">HME7025_02051</name>
</gene>
<feature type="domain" description="Gliding motility-associated protein GldM second immunoglobulin-like" evidence="4">
    <location>
        <begin position="332"/>
        <end position="409"/>
    </location>
</feature>
<dbReference type="InterPro" id="IPR022719">
    <property type="entry name" value="Motility-assoc_prot_GldM_C"/>
</dbReference>
<evidence type="ECO:0000313" key="5">
    <source>
        <dbReference type="EMBL" id="AWL09900.1"/>
    </source>
</evidence>
<dbReference type="EMBL" id="CP029346">
    <property type="protein sequence ID" value="AWL09900.1"/>
    <property type="molecule type" value="Genomic_DNA"/>
</dbReference>
<dbReference type="OrthoDB" id="1490890at2"/>
<accession>A0A2S2DXY1</accession>
<organism evidence="5 6">
    <name type="scientific">Aquirufa nivalisilvae</name>
    <dbReference type="NCBI Taxonomy" id="2516557"/>
    <lineage>
        <taxon>Bacteria</taxon>
        <taxon>Pseudomonadati</taxon>
        <taxon>Bacteroidota</taxon>
        <taxon>Cytophagia</taxon>
        <taxon>Cytophagales</taxon>
        <taxon>Flectobacillaceae</taxon>
        <taxon>Aquirufa</taxon>
    </lineage>
</organism>
<dbReference type="InterPro" id="IPR019859">
    <property type="entry name" value="Motility-assoc_prot_GldM"/>
</dbReference>
<keyword evidence="6" id="KW-1185">Reference proteome</keyword>
<dbReference type="Proteomes" id="UP000245468">
    <property type="component" value="Chromosome"/>
</dbReference>
<dbReference type="NCBIfam" id="TIGR03517">
    <property type="entry name" value="GldM_gliding"/>
    <property type="match status" value="1"/>
</dbReference>
<dbReference type="Pfam" id="PF12081">
    <property type="entry name" value="GldM_1st"/>
    <property type="match status" value="1"/>
</dbReference>
<dbReference type="AlphaFoldDB" id="A0A2S2DXY1"/>
<feature type="domain" description="Gliding motility-associated protein GldM first immunoglobulin-like" evidence="3">
    <location>
        <begin position="226"/>
        <end position="329"/>
    </location>
</feature>
<dbReference type="KEGG" id="psez:HME7025_02051"/>